<evidence type="ECO:0000256" key="4">
    <source>
        <dbReference type="RuleBase" id="RU361235"/>
    </source>
</evidence>
<dbReference type="InterPro" id="IPR050309">
    <property type="entry name" value="Type-B_Carboxylest/Lipase"/>
</dbReference>
<dbReference type="Proteomes" id="UP000791440">
    <property type="component" value="Unassembled WGS sequence"/>
</dbReference>
<dbReference type="InterPro" id="IPR002018">
    <property type="entry name" value="CarbesteraseB"/>
</dbReference>
<feature type="region of interest" description="Disordered" evidence="5">
    <location>
        <begin position="544"/>
        <end position="568"/>
    </location>
</feature>
<dbReference type="Pfam" id="PF00135">
    <property type="entry name" value="COesterase"/>
    <property type="match status" value="1"/>
</dbReference>
<protein>
    <recommendedName>
        <fullName evidence="4">Carboxylic ester hydrolase</fullName>
        <ecNumber evidence="4">3.1.1.-</ecNumber>
    </recommendedName>
</protein>
<comment type="similarity">
    <text evidence="4">Belongs to the type-B carboxylesterase/lipase family.</text>
</comment>
<dbReference type="PROSITE" id="PS00122">
    <property type="entry name" value="CARBOXYLESTERASE_B_1"/>
    <property type="match status" value="1"/>
</dbReference>
<proteinExistence type="evidence at transcript level"/>
<keyword evidence="3" id="KW-0325">Glycoprotein</keyword>
<reference evidence="7" key="2">
    <citation type="submission" date="2020-12" db="EMBL/GenBank/DDBJ databases">
        <authorList>
            <person name="Kanost M."/>
        </authorList>
    </citation>
    <scope>NUCLEOTIDE SEQUENCE</scope>
</reference>
<feature type="chain" id="PRO_5039737681" description="Carboxylic ester hydrolase" evidence="4">
    <location>
        <begin position="19"/>
        <end position="568"/>
    </location>
</feature>
<sequence>MLNRALSWSFLVALCVVAQETEERVSRLVVTAQGPVRGYKDPAGDLFVFYGVPYATAPTGPHRFKAPLPPPRWEEPLEAIHTNIVCPQVEHSTTNQIMQEDCLIANIHVPDTDDKNLPVAVYVHGGAFQNGRGGSIKLTTFVQNKKVIVVTFNYRVGIHGFLCLGTNDAPGNAGMKDQVALLRWVNTNIEKFGGNPQDVTIIGCSAGSASVDLLMLSKSARGLFNKVISGSGSSISAFSVQIDPVENAKMHAKILNFSNVDDTYALGKFYATVPFEDLLLRNTFRVQKDTSVVFAPCVERYTGVEMFLDEAPINILRNGNYRKVPVIYGFTDMEGLMRLPEFEEWSVEMNDDFTPFLPIDLQFRNEEEKKEVAQTIKEFYFGDKPVNEDTILEYLDFNTDVLFAHSMLWSVNIQVENGNNDIYLYEYSYVDKNVSSVPYAHVVGAGHCAQEFLLLDEKGGIAVDESSMSVKYKDMKSIIADLWYNFIRTSKPVPDNSSLPMWPPVVSNCSPHMSFGQTLELKGPLLEQRARFWDNIYARFYRAPKAPEPTHKTNPMHKPKPIHKPRPK</sequence>
<dbReference type="EMBL" id="ON929166">
    <property type="protein sequence ID" value="UXP71948.1"/>
    <property type="molecule type" value="mRNA"/>
</dbReference>
<dbReference type="InterPro" id="IPR019826">
    <property type="entry name" value="Carboxylesterase_B_AS"/>
</dbReference>
<dbReference type="GO" id="GO:0052689">
    <property type="term" value="F:carboxylic ester hydrolase activity"/>
    <property type="evidence" value="ECO:0007669"/>
    <property type="project" value="UniProtKB-KW"/>
</dbReference>
<reference evidence="7" key="1">
    <citation type="journal article" date="2016" name="Insect Biochem. Mol. Biol.">
        <title>Multifaceted biological insights from a draft genome sequence of the tobacco hornworm moth, Manduca sexta.</title>
        <authorList>
            <person name="Kanost M.R."/>
            <person name="Arrese E.L."/>
            <person name="Cao X."/>
            <person name="Chen Y.R."/>
            <person name="Chellapilla S."/>
            <person name="Goldsmith M.R."/>
            <person name="Grosse-Wilde E."/>
            <person name="Heckel D.G."/>
            <person name="Herndon N."/>
            <person name="Jiang H."/>
            <person name="Papanicolaou A."/>
            <person name="Qu J."/>
            <person name="Soulages J.L."/>
            <person name="Vogel H."/>
            <person name="Walters J."/>
            <person name="Waterhouse R.M."/>
            <person name="Ahn S.J."/>
            <person name="Almeida F.C."/>
            <person name="An C."/>
            <person name="Aqrawi P."/>
            <person name="Bretschneider A."/>
            <person name="Bryant W.B."/>
            <person name="Bucks S."/>
            <person name="Chao H."/>
            <person name="Chevignon G."/>
            <person name="Christen J.M."/>
            <person name="Clarke D.F."/>
            <person name="Dittmer N.T."/>
            <person name="Ferguson L.C.F."/>
            <person name="Garavelou S."/>
            <person name="Gordon K.H.J."/>
            <person name="Gunaratna R.T."/>
            <person name="Han Y."/>
            <person name="Hauser F."/>
            <person name="He Y."/>
            <person name="Heidel-Fischer H."/>
            <person name="Hirsh A."/>
            <person name="Hu Y."/>
            <person name="Jiang H."/>
            <person name="Kalra D."/>
            <person name="Klinner C."/>
            <person name="Konig C."/>
            <person name="Kovar C."/>
            <person name="Kroll A.R."/>
            <person name="Kuwar S.S."/>
            <person name="Lee S.L."/>
            <person name="Lehman R."/>
            <person name="Li K."/>
            <person name="Li Z."/>
            <person name="Liang H."/>
            <person name="Lovelace S."/>
            <person name="Lu Z."/>
            <person name="Mansfield J.H."/>
            <person name="McCulloch K.J."/>
            <person name="Mathew T."/>
            <person name="Morton B."/>
            <person name="Muzny D.M."/>
            <person name="Neunemann D."/>
            <person name="Ongeri F."/>
            <person name="Pauchet Y."/>
            <person name="Pu L.L."/>
            <person name="Pyrousis I."/>
            <person name="Rao X.J."/>
            <person name="Redding A."/>
            <person name="Roesel C."/>
            <person name="Sanchez-Gracia A."/>
            <person name="Schaack S."/>
            <person name="Shukla A."/>
            <person name="Tetreau G."/>
            <person name="Wang Y."/>
            <person name="Xiong G.H."/>
            <person name="Traut W."/>
            <person name="Walsh T.K."/>
            <person name="Worley K.C."/>
            <person name="Wu D."/>
            <person name="Wu W."/>
            <person name="Wu Y.Q."/>
            <person name="Zhang X."/>
            <person name="Zou Z."/>
            <person name="Zucker H."/>
            <person name="Briscoe A.D."/>
            <person name="Burmester T."/>
            <person name="Clem R.J."/>
            <person name="Feyereisen R."/>
            <person name="Grimmelikhuijzen C.J.P."/>
            <person name="Hamodrakas S.J."/>
            <person name="Hansson B.S."/>
            <person name="Huguet E."/>
            <person name="Jermiin L.S."/>
            <person name="Lan Q."/>
            <person name="Lehman H.K."/>
            <person name="Lorenzen M."/>
            <person name="Merzendorfer H."/>
            <person name="Michalopoulos I."/>
            <person name="Morton D.B."/>
            <person name="Muthukrishnan S."/>
            <person name="Oakeshott J.G."/>
            <person name="Palmer W."/>
            <person name="Park Y."/>
            <person name="Passarelli A.L."/>
            <person name="Rozas J."/>
            <person name="Schwartz L.M."/>
            <person name="Smith W."/>
            <person name="Southgate A."/>
            <person name="Vilcinskas A."/>
            <person name="Vogt R."/>
            <person name="Wang P."/>
            <person name="Werren J."/>
            <person name="Yu X.Q."/>
            <person name="Zhou J.J."/>
            <person name="Brown S.J."/>
            <person name="Scherer S.E."/>
            <person name="Richards S."/>
            <person name="Blissard G.W."/>
        </authorList>
    </citation>
    <scope>NUCLEOTIDE SEQUENCE</scope>
</reference>
<feature type="signal peptide" evidence="4">
    <location>
        <begin position="1"/>
        <end position="18"/>
    </location>
</feature>
<accession>A0A921Z8J1</accession>
<keyword evidence="4" id="KW-0732">Signal</keyword>
<keyword evidence="9" id="KW-1185">Reference proteome</keyword>
<evidence type="ECO:0000259" key="6">
    <source>
        <dbReference type="Pfam" id="PF00135"/>
    </source>
</evidence>
<evidence type="ECO:0000313" key="8">
    <source>
        <dbReference type="EMBL" id="UXP71948.1"/>
    </source>
</evidence>
<dbReference type="EC" id="3.1.1.-" evidence="4"/>
<evidence type="ECO:0000256" key="3">
    <source>
        <dbReference type="ARBA" id="ARBA00023180"/>
    </source>
</evidence>
<dbReference type="PANTHER" id="PTHR11559">
    <property type="entry name" value="CARBOXYLESTERASE"/>
    <property type="match status" value="1"/>
</dbReference>
<evidence type="ECO:0000256" key="2">
    <source>
        <dbReference type="ARBA" id="ARBA00023157"/>
    </source>
</evidence>
<name>A0A921Z8J1_MANSE</name>
<feature type="compositionally biased region" description="Basic residues" evidence="5">
    <location>
        <begin position="554"/>
        <end position="568"/>
    </location>
</feature>
<evidence type="ECO:0000313" key="7">
    <source>
        <dbReference type="EMBL" id="KAG6453286.1"/>
    </source>
</evidence>
<evidence type="ECO:0000256" key="1">
    <source>
        <dbReference type="ARBA" id="ARBA00022487"/>
    </source>
</evidence>
<feature type="domain" description="Carboxylesterase type B" evidence="6">
    <location>
        <begin position="27"/>
        <end position="533"/>
    </location>
</feature>
<reference evidence="8" key="3">
    <citation type="journal article" date="2022" name="Insect Sci.">
        <title>Genome-wide identification, classification, and expression profiling of serine esterases and other esterase-related proteins in the tobacco hornworm, Manduca sexta.</title>
        <authorList>
            <person name="Miao Z."/>
            <person name="Xiong C."/>
            <person name="Cao X."/>
            <person name="Shan T."/>
            <person name="Jin Q."/>
            <person name="Jiang H."/>
        </authorList>
    </citation>
    <scope>NUCLEOTIDE SEQUENCE</scope>
    <source>
        <strain evidence="8">FE4-14</strain>
    </source>
</reference>
<dbReference type="AlphaFoldDB" id="A0A921Z8J1"/>
<dbReference type="EMBL" id="JH668441">
    <property type="protein sequence ID" value="KAG6453286.1"/>
    <property type="molecule type" value="Genomic_DNA"/>
</dbReference>
<keyword evidence="2" id="KW-1015">Disulfide bond</keyword>
<keyword evidence="1" id="KW-0719">Serine esterase</keyword>
<organism evidence="7 9">
    <name type="scientific">Manduca sexta</name>
    <name type="common">Tobacco hawkmoth</name>
    <name type="synonym">Tobacco hornworm</name>
    <dbReference type="NCBI Taxonomy" id="7130"/>
    <lineage>
        <taxon>Eukaryota</taxon>
        <taxon>Metazoa</taxon>
        <taxon>Ecdysozoa</taxon>
        <taxon>Arthropoda</taxon>
        <taxon>Hexapoda</taxon>
        <taxon>Insecta</taxon>
        <taxon>Pterygota</taxon>
        <taxon>Neoptera</taxon>
        <taxon>Endopterygota</taxon>
        <taxon>Lepidoptera</taxon>
        <taxon>Glossata</taxon>
        <taxon>Ditrysia</taxon>
        <taxon>Bombycoidea</taxon>
        <taxon>Sphingidae</taxon>
        <taxon>Sphinginae</taxon>
        <taxon>Sphingini</taxon>
        <taxon>Manduca</taxon>
    </lineage>
</organism>
<gene>
    <name evidence="7" type="ORF">O3G_MSEX008080</name>
</gene>
<evidence type="ECO:0000256" key="5">
    <source>
        <dbReference type="SAM" id="MobiDB-lite"/>
    </source>
</evidence>
<evidence type="ECO:0000313" key="9">
    <source>
        <dbReference type="Proteomes" id="UP000791440"/>
    </source>
</evidence>
<keyword evidence="4" id="KW-0378">Hydrolase</keyword>